<keyword evidence="3" id="KW-1185">Reference proteome</keyword>
<feature type="compositionally biased region" description="Pro residues" evidence="1">
    <location>
        <begin position="124"/>
        <end position="135"/>
    </location>
</feature>
<dbReference type="SUPFAM" id="SSF56281">
    <property type="entry name" value="Metallo-hydrolase/oxidoreductase"/>
    <property type="match status" value="1"/>
</dbReference>
<dbReference type="PANTHER" id="PTHR43546">
    <property type="entry name" value="UPF0173 METAL-DEPENDENT HYDROLASE MJ1163-RELATED"/>
    <property type="match status" value="1"/>
</dbReference>
<evidence type="ECO:0000313" key="2">
    <source>
        <dbReference type="EMBL" id="KAF2429684.1"/>
    </source>
</evidence>
<dbReference type="PANTHER" id="PTHR43546:SF3">
    <property type="entry name" value="UPF0173 METAL-DEPENDENT HYDROLASE MJ1163"/>
    <property type="match status" value="1"/>
</dbReference>
<dbReference type="Gene3D" id="3.60.15.10">
    <property type="entry name" value="Ribonuclease Z/Hydroxyacylglutathione hydrolase-like"/>
    <property type="match status" value="1"/>
</dbReference>
<feature type="region of interest" description="Disordered" evidence="1">
    <location>
        <begin position="112"/>
        <end position="137"/>
    </location>
</feature>
<evidence type="ECO:0000313" key="3">
    <source>
        <dbReference type="Proteomes" id="UP000800235"/>
    </source>
</evidence>
<dbReference type="InterPro" id="IPR036866">
    <property type="entry name" value="RibonucZ/Hydroxyglut_hydro"/>
</dbReference>
<dbReference type="EMBL" id="MU007045">
    <property type="protein sequence ID" value="KAF2429684.1"/>
    <property type="molecule type" value="Genomic_DNA"/>
</dbReference>
<accession>A0A9P4NPI8</accession>
<dbReference type="InterPro" id="IPR050114">
    <property type="entry name" value="UPF0173_UPF0282_UlaG_hydrolase"/>
</dbReference>
<reference evidence="2" key="1">
    <citation type="journal article" date="2020" name="Stud. Mycol.">
        <title>101 Dothideomycetes genomes: a test case for predicting lifestyles and emergence of pathogens.</title>
        <authorList>
            <person name="Haridas S."/>
            <person name="Albert R."/>
            <person name="Binder M."/>
            <person name="Bloem J."/>
            <person name="Labutti K."/>
            <person name="Salamov A."/>
            <person name="Andreopoulos B."/>
            <person name="Baker S."/>
            <person name="Barry K."/>
            <person name="Bills G."/>
            <person name="Bluhm B."/>
            <person name="Cannon C."/>
            <person name="Castanera R."/>
            <person name="Culley D."/>
            <person name="Daum C."/>
            <person name="Ezra D."/>
            <person name="Gonzalez J."/>
            <person name="Henrissat B."/>
            <person name="Kuo A."/>
            <person name="Liang C."/>
            <person name="Lipzen A."/>
            <person name="Lutzoni F."/>
            <person name="Magnuson J."/>
            <person name="Mondo S."/>
            <person name="Nolan M."/>
            <person name="Ohm R."/>
            <person name="Pangilinan J."/>
            <person name="Park H.-J."/>
            <person name="Ramirez L."/>
            <person name="Alfaro M."/>
            <person name="Sun H."/>
            <person name="Tritt A."/>
            <person name="Yoshinaga Y."/>
            <person name="Zwiers L.-H."/>
            <person name="Turgeon B."/>
            <person name="Goodwin S."/>
            <person name="Spatafora J."/>
            <person name="Crous P."/>
            <person name="Grigoriev I."/>
        </authorList>
    </citation>
    <scope>NUCLEOTIDE SEQUENCE</scope>
    <source>
        <strain evidence="2">CBS 130266</strain>
    </source>
</reference>
<gene>
    <name evidence="2" type="ORF">EJ08DRAFT_272422</name>
</gene>
<sequence length="345" mass="38304">MAAEQTIEWFGATTFRFKTNGLTIFLDTWLERLSNIETFLTVDQVEECDYIFISHAHFDQLPDADRLAKKTGAIIIANGEAINVVREAGVPDEQLLPVASGERIPLFTKEAWEESRAAPKPDPPKPGPQFPPSPDPSKAAIAVHAYPSLHCLMPGGPGEHPEITDTATEYNGSASPYSCTVDITMGMKYGLLAMAKAPEHVRTKMPEFFQSFLKYIADDKNKFSHLDGGHMMFNFIIGDQTLLYMSHLGGYTGVLQQLQPKPDTIIMGIAGRGNIDGRPFDGSAAQCATNIVKWLGEKPKKIIWCLHDQAPIPPWHIKTEAMTKQVEAETGVRIWDLEHARVYKL</sequence>
<dbReference type="OrthoDB" id="4311043at2759"/>
<evidence type="ECO:0000256" key="1">
    <source>
        <dbReference type="SAM" id="MobiDB-lite"/>
    </source>
</evidence>
<comment type="caution">
    <text evidence="2">The sequence shown here is derived from an EMBL/GenBank/DDBJ whole genome shotgun (WGS) entry which is preliminary data.</text>
</comment>
<name>A0A9P4NPI8_9PEZI</name>
<organism evidence="2 3">
    <name type="scientific">Tothia fuscella</name>
    <dbReference type="NCBI Taxonomy" id="1048955"/>
    <lineage>
        <taxon>Eukaryota</taxon>
        <taxon>Fungi</taxon>
        <taxon>Dikarya</taxon>
        <taxon>Ascomycota</taxon>
        <taxon>Pezizomycotina</taxon>
        <taxon>Dothideomycetes</taxon>
        <taxon>Pleosporomycetidae</taxon>
        <taxon>Venturiales</taxon>
        <taxon>Cylindrosympodiaceae</taxon>
        <taxon>Tothia</taxon>
    </lineage>
</organism>
<evidence type="ECO:0008006" key="4">
    <source>
        <dbReference type="Google" id="ProtNLM"/>
    </source>
</evidence>
<feature type="compositionally biased region" description="Basic and acidic residues" evidence="1">
    <location>
        <begin position="112"/>
        <end position="123"/>
    </location>
</feature>
<proteinExistence type="predicted"/>
<protein>
    <recommendedName>
        <fullName evidence="4">Metallo-beta-lactamase domain-containing protein</fullName>
    </recommendedName>
</protein>
<dbReference type="Proteomes" id="UP000800235">
    <property type="component" value="Unassembled WGS sequence"/>
</dbReference>
<dbReference type="AlphaFoldDB" id="A0A9P4NPI8"/>